<evidence type="ECO:0000256" key="4">
    <source>
        <dbReference type="SAM" id="MobiDB-lite"/>
    </source>
</evidence>
<dbReference type="GO" id="GO:0003700">
    <property type="term" value="F:DNA-binding transcription factor activity"/>
    <property type="evidence" value="ECO:0007669"/>
    <property type="project" value="InterPro"/>
</dbReference>
<evidence type="ECO:0000259" key="5">
    <source>
        <dbReference type="PROSITE" id="PS51071"/>
    </source>
</evidence>
<dbReference type="GO" id="GO:0097367">
    <property type="term" value="F:carbohydrate derivative binding"/>
    <property type="evidence" value="ECO:0007669"/>
    <property type="project" value="InterPro"/>
</dbReference>
<evidence type="ECO:0000256" key="2">
    <source>
        <dbReference type="ARBA" id="ARBA00023125"/>
    </source>
</evidence>
<feature type="compositionally biased region" description="Basic and acidic residues" evidence="4">
    <location>
        <begin position="16"/>
        <end position="28"/>
    </location>
</feature>
<evidence type="ECO:0000313" key="7">
    <source>
        <dbReference type="EMBL" id="PAP93676.1"/>
    </source>
</evidence>
<sequence length="319" mass="34754">MTEADGQGRPTSDGDPDGRDPDGRDHVRRIPDIISLVKDSYGELRPAERRVADVVLDDVRFAVDASNAVLAQRAQVSEPTVTRFCRAIGCEGVRDFKLKLAQSLVVGALYLSKPPPTSSDNGMPFWNAVFGEARRALQEAERQLDPAQLVKAAEFIAKARQVTVFGLGGSSSALAQETQYRLFRYGITVSAQCDPYLMRMTASTLKPSDLVIAISATGRTREVIEAVELAKHYRANAIGVTAPDTDLARACDVRLTVAVPEYPDTLKPTASRFAFLAAIDLMAVAAAYKLDGSARETVRRIKYNAQIHRTGKEMEPLGD</sequence>
<feature type="domain" description="SIS" evidence="6">
    <location>
        <begin position="152"/>
        <end position="293"/>
    </location>
</feature>
<dbReference type="EMBL" id="NPKH01000024">
    <property type="protein sequence ID" value="PAP93676.1"/>
    <property type="molecule type" value="Genomic_DNA"/>
</dbReference>
<evidence type="ECO:0000313" key="8">
    <source>
        <dbReference type="Proteomes" id="UP000215931"/>
    </source>
</evidence>
<comment type="caution">
    <text evidence="7">The sequence shown here is derived from an EMBL/GenBank/DDBJ whole genome shotgun (WGS) entry which is preliminary data.</text>
</comment>
<dbReference type="PROSITE" id="PS51071">
    <property type="entry name" value="HTH_RPIR"/>
    <property type="match status" value="1"/>
</dbReference>
<dbReference type="SUPFAM" id="SSF46689">
    <property type="entry name" value="Homeodomain-like"/>
    <property type="match status" value="1"/>
</dbReference>
<dbReference type="PANTHER" id="PTHR30514">
    <property type="entry name" value="GLUCOKINASE"/>
    <property type="match status" value="1"/>
</dbReference>
<dbReference type="InterPro" id="IPR009057">
    <property type="entry name" value="Homeodomain-like_sf"/>
</dbReference>
<feature type="region of interest" description="Disordered" evidence="4">
    <location>
        <begin position="1"/>
        <end position="28"/>
    </location>
</feature>
<evidence type="ECO:0000256" key="3">
    <source>
        <dbReference type="ARBA" id="ARBA00023163"/>
    </source>
</evidence>
<keyword evidence="3" id="KW-0804">Transcription</keyword>
<accession>A0A271KD97</accession>
<dbReference type="PROSITE" id="PS51464">
    <property type="entry name" value="SIS"/>
    <property type="match status" value="1"/>
</dbReference>
<dbReference type="Pfam" id="PF01418">
    <property type="entry name" value="HTH_6"/>
    <property type="match status" value="1"/>
</dbReference>
<dbReference type="CDD" id="cd05013">
    <property type="entry name" value="SIS_RpiR"/>
    <property type="match status" value="1"/>
</dbReference>
<dbReference type="Gene3D" id="1.10.10.10">
    <property type="entry name" value="Winged helix-like DNA-binding domain superfamily/Winged helix DNA-binding domain"/>
    <property type="match status" value="1"/>
</dbReference>
<dbReference type="InterPro" id="IPR000281">
    <property type="entry name" value="HTH_RpiR"/>
</dbReference>
<keyword evidence="8" id="KW-1185">Reference proteome</keyword>
<dbReference type="InterPro" id="IPR047640">
    <property type="entry name" value="RpiR-like"/>
</dbReference>
<dbReference type="GO" id="GO:0003677">
    <property type="term" value="F:DNA binding"/>
    <property type="evidence" value="ECO:0007669"/>
    <property type="project" value="UniProtKB-KW"/>
</dbReference>
<dbReference type="InterPro" id="IPR035472">
    <property type="entry name" value="RpiR-like_SIS"/>
</dbReference>
<dbReference type="OrthoDB" id="8582409at2"/>
<evidence type="ECO:0000256" key="1">
    <source>
        <dbReference type="ARBA" id="ARBA00023015"/>
    </source>
</evidence>
<dbReference type="RefSeq" id="WP_095519995.1">
    <property type="nucleotide sequence ID" value="NZ_NPKH01000024.1"/>
</dbReference>
<dbReference type="GO" id="GO:1901135">
    <property type="term" value="P:carbohydrate derivative metabolic process"/>
    <property type="evidence" value="ECO:0007669"/>
    <property type="project" value="InterPro"/>
</dbReference>
<dbReference type="SUPFAM" id="SSF53697">
    <property type="entry name" value="SIS domain"/>
    <property type="match status" value="1"/>
</dbReference>
<dbReference type="PANTHER" id="PTHR30514:SF1">
    <property type="entry name" value="HTH-TYPE TRANSCRIPTIONAL REGULATOR HEXR-RELATED"/>
    <property type="match status" value="1"/>
</dbReference>
<organism evidence="7 8">
    <name type="scientific">Mesorhizobium wenxiniae</name>
    <dbReference type="NCBI Taxonomy" id="2014805"/>
    <lineage>
        <taxon>Bacteria</taxon>
        <taxon>Pseudomonadati</taxon>
        <taxon>Pseudomonadota</taxon>
        <taxon>Alphaproteobacteria</taxon>
        <taxon>Hyphomicrobiales</taxon>
        <taxon>Phyllobacteriaceae</taxon>
        <taxon>Mesorhizobium</taxon>
    </lineage>
</organism>
<name>A0A271KD97_9HYPH</name>
<gene>
    <name evidence="7" type="ORF">CIT31_19585</name>
</gene>
<evidence type="ECO:0000259" key="6">
    <source>
        <dbReference type="PROSITE" id="PS51464"/>
    </source>
</evidence>
<dbReference type="Pfam" id="PF01380">
    <property type="entry name" value="SIS"/>
    <property type="match status" value="1"/>
</dbReference>
<dbReference type="Proteomes" id="UP000215931">
    <property type="component" value="Unassembled WGS sequence"/>
</dbReference>
<dbReference type="InterPro" id="IPR001347">
    <property type="entry name" value="SIS_dom"/>
</dbReference>
<feature type="domain" description="HTH rpiR-type" evidence="5">
    <location>
        <begin position="31"/>
        <end position="107"/>
    </location>
</feature>
<dbReference type="AlphaFoldDB" id="A0A271KD97"/>
<dbReference type="InterPro" id="IPR046348">
    <property type="entry name" value="SIS_dom_sf"/>
</dbReference>
<keyword evidence="1" id="KW-0805">Transcription regulation</keyword>
<reference evidence="7 8" key="1">
    <citation type="submission" date="2017-08" db="EMBL/GenBank/DDBJ databases">
        <title>Mesorhizobium wenxinae sp. nov., a novel rhizobial species isolated from root nodules of chickpea (Cicer arietinum L.).</title>
        <authorList>
            <person name="Zhang J."/>
        </authorList>
    </citation>
    <scope>NUCLEOTIDE SEQUENCE [LARGE SCALE GENOMIC DNA]</scope>
    <source>
        <strain evidence="8">WYCCWR 10019</strain>
    </source>
</reference>
<keyword evidence="2" id="KW-0238">DNA-binding</keyword>
<protein>
    <submittedName>
        <fullName evidence="7">RpiR family transcriptional regulator</fullName>
    </submittedName>
</protein>
<proteinExistence type="predicted"/>
<dbReference type="Gene3D" id="3.40.50.10490">
    <property type="entry name" value="Glucose-6-phosphate isomerase like protein, domain 1"/>
    <property type="match status" value="1"/>
</dbReference>
<dbReference type="InterPro" id="IPR036388">
    <property type="entry name" value="WH-like_DNA-bd_sf"/>
</dbReference>